<name>A0A4Z0A1C9_9AGAM</name>
<organism evidence="1 2">
    <name type="scientific">Hericium alpestre</name>
    <dbReference type="NCBI Taxonomy" id="135208"/>
    <lineage>
        <taxon>Eukaryota</taxon>
        <taxon>Fungi</taxon>
        <taxon>Dikarya</taxon>
        <taxon>Basidiomycota</taxon>
        <taxon>Agaricomycotina</taxon>
        <taxon>Agaricomycetes</taxon>
        <taxon>Russulales</taxon>
        <taxon>Hericiaceae</taxon>
        <taxon>Hericium</taxon>
    </lineage>
</organism>
<evidence type="ECO:0000313" key="1">
    <source>
        <dbReference type="EMBL" id="TFY80495.1"/>
    </source>
</evidence>
<dbReference type="STRING" id="135208.A0A4Z0A1C9"/>
<evidence type="ECO:0000313" key="2">
    <source>
        <dbReference type="Proteomes" id="UP000298061"/>
    </source>
</evidence>
<dbReference type="Gene3D" id="3.90.640.90">
    <property type="entry name" value="Anti-proliferative protein, N-terminal domain"/>
    <property type="match status" value="1"/>
</dbReference>
<dbReference type="AlphaFoldDB" id="A0A4Z0A1C9"/>
<protein>
    <submittedName>
        <fullName evidence="1">Uncharacterized protein</fullName>
    </submittedName>
</protein>
<accession>A0A4Z0A1C9</accession>
<dbReference type="OrthoDB" id="19928at2759"/>
<proteinExistence type="predicted"/>
<dbReference type="InterPro" id="IPR036054">
    <property type="entry name" value="BTG-like_sf"/>
</dbReference>
<reference evidence="1 2" key="1">
    <citation type="submission" date="2019-02" db="EMBL/GenBank/DDBJ databases">
        <title>Genome sequencing of the rare red list fungi Hericium alpestre (H. flagellum).</title>
        <authorList>
            <person name="Buettner E."/>
            <person name="Kellner H."/>
        </authorList>
    </citation>
    <scope>NUCLEOTIDE SEQUENCE [LARGE SCALE GENOMIC DNA]</scope>
    <source>
        <strain evidence="1 2">DSM 108284</strain>
    </source>
</reference>
<keyword evidence="2" id="KW-1185">Reference proteome</keyword>
<dbReference type="Proteomes" id="UP000298061">
    <property type="component" value="Unassembled WGS sequence"/>
</dbReference>
<gene>
    <name evidence="1" type="ORF">EWM64_g3520</name>
</gene>
<sequence>MPYIVPTGVHLYVTSWVPSEPLHGRSCRCLSFCSALPPRPIYAALCAVNVQWSEWSVALGNLEFDLFGGCISVHIGAGQLYTVWSDELESAAQAMAAATCRMQETIHAILKPTSLKPMSSAFMQELKQTDAESEDELFAVLAGEIHDPTFITPIALTFPTIAALSRLSSHSSTSSSSAASLFSDSDVMSVSAPASELSKLCVHQRHRSAM</sequence>
<dbReference type="EMBL" id="SFCI01000331">
    <property type="protein sequence ID" value="TFY80495.1"/>
    <property type="molecule type" value="Genomic_DNA"/>
</dbReference>
<comment type="caution">
    <text evidence="1">The sequence shown here is derived from an EMBL/GenBank/DDBJ whole genome shotgun (WGS) entry which is preliminary data.</text>
</comment>